<evidence type="ECO:0000256" key="1">
    <source>
        <dbReference type="SAM" id="MobiDB-lite"/>
    </source>
</evidence>
<proteinExistence type="predicted"/>
<sequence>MALRARVPKSGSEVSPGFSLGQKWLGLKGAARRSGIMEMGFMGTVWYARGSIVSNRISSKIEIRYSRERTGAHNVKTASEATRRESSHVDCVERE</sequence>
<dbReference type="EMBL" id="BK002996">
    <property type="protein sequence ID" value="DAA03196.1"/>
    <property type="molecule type" value="Genomic_DNA"/>
</dbReference>
<evidence type="ECO:0000313" key="2">
    <source>
        <dbReference type="EMBL" id="DAA03196.1"/>
    </source>
</evidence>
<name>Q6IIS0_DROME</name>
<protein>
    <submittedName>
        <fullName evidence="2">HDC17278</fullName>
    </submittedName>
</protein>
<accession>Q6IIS0</accession>
<reference evidence="2" key="1">
    <citation type="journal article" date="2003" name="Genome Biol.">
        <title>An integrated gene annotation and transcriptional profiling approach towards the full gene content of the Drosophila genome.</title>
        <authorList>
            <person name="Hild M."/>
            <person name="Beckmann B."/>
            <person name="Haas S.A."/>
            <person name="Koch B."/>
            <person name="Solovyev V."/>
            <person name="Busold C."/>
            <person name="Fellenberg K."/>
            <person name="Boutros M."/>
            <person name="Vingron M."/>
            <person name="Sauer F."/>
            <person name="Hoheisel J.D."/>
            <person name="Paro R."/>
        </authorList>
    </citation>
    <scope>NUCLEOTIDE SEQUENCE</scope>
</reference>
<feature type="compositionally biased region" description="Basic and acidic residues" evidence="1">
    <location>
        <begin position="81"/>
        <end position="95"/>
    </location>
</feature>
<gene>
    <name evidence="2" type="ORF">HDC17278</name>
</gene>
<feature type="region of interest" description="Disordered" evidence="1">
    <location>
        <begin position="72"/>
        <end position="95"/>
    </location>
</feature>
<organism evidence="2">
    <name type="scientific">Drosophila melanogaster</name>
    <name type="common">Fruit fly</name>
    <dbReference type="NCBI Taxonomy" id="7227"/>
    <lineage>
        <taxon>Eukaryota</taxon>
        <taxon>Metazoa</taxon>
        <taxon>Ecdysozoa</taxon>
        <taxon>Arthropoda</taxon>
        <taxon>Hexapoda</taxon>
        <taxon>Insecta</taxon>
        <taxon>Pterygota</taxon>
        <taxon>Neoptera</taxon>
        <taxon>Endopterygota</taxon>
        <taxon>Diptera</taxon>
        <taxon>Brachycera</taxon>
        <taxon>Muscomorpha</taxon>
        <taxon>Ephydroidea</taxon>
        <taxon>Drosophilidae</taxon>
        <taxon>Drosophila</taxon>
        <taxon>Sophophora</taxon>
    </lineage>
</organism>
<dbReference type="AlphaFoldDB" id="Q6IIS0"/>